<feature type="region of interest" description="Disordered" evidence="1">
    <location>
        <begin position="460"/>
        <end position="482"/>
    </location>
</feature>
<keyword evidence="3" id="KW-1185">Reference proteome</keyword>
<reference evidence="2" key="1">
    <citation type="journal article" date="2021" name="IMA Fungus">
        <title>Genomic characterization of three marine fungi, including Emericellopsis atlantica sp. nov. with signatures of a generalist lifestyle and marine biomass degradation.</title>
        <authorList>
            <person name="Hagestad O.C."/>
            <person name="Hou L."/>
            <person name="Andersen J.H."/>
            <person name="Hansen E.H."/>
            <person name="Altermark B."/>
            <person name="Li C."/>
            <person name="Kuhnert E."/>
            <person name="Cox R.J."/>
            <person name="Crous P.W."/>
            <person name="Spatafora J.W."/>
            <person name="Lail K."/>
            <person name="Amirebrahimi M."/>
            <person name="Lipzen A."/>
            <person name="Pangilinan J."/>
            <person name="Andreopoulos W."/>
            <person name="Hayes R.D."/>
            <person name="Ng V."/>
            <person name="Grigoriev I.V."/>
            <person name="Jackson S.A."/>
            <person name="Sutton T.D.S."/>
            <person name="Dobson A.D.W."/>
            <person name="Rama T."/>
        </authorList>
    </citation>
    <scope>NUCLEOTIDE SEQUENCE</scope>
    <source>
        <strain evidence="2">TRa018bII</strain>
    </source>
</reference>
<evidence type="ECO:0000313" key="3">
    <source>
        <dbReference type="Proteomes" id="UP000824998"/>
    </source>
</evidence>
<feature type="region of interest" description="Disordered" evidence="1">
    <location>
        <begin position="612"/>
        <end position="644"/>
    </location>
</feature>
<proteinExistence type="predicted"/>
<feature type="compositionally biased region" description="Polar residues" evidence="1">
    <location>
        <begin position="620"/>
        <end position="634"/>
    </location>
</feature>
<feature type="region of interest" description="Disordered" evidence="1">
    <location>
        <begin position="268"/>
        <end position="296"/>
    </location>
</feature>
<name>A0A9P8C630_9HELO</name>
<feature type="compositionally biased region" description="Basic residues" evidence="1">
    <location>
        <begin position="277"/>
        <end position="288"/>
    </location>
</feature>
<feature type="compositionally biased region" description="Polar residues" evidence="1">
    <location>
        <begin position="470"/>
        <end position="482"/>
    </location>
</feature>
<protein>
    <submittedName>
        <fullName evidence="2">Uncharacterized protein</fullName>
    </submittedName>
</protein>
<accession>A0A9P8C630</accession>
<evidence type="ECO:0000256" key="1">
    <source>
        <dbReference type="SAM" id="MobiDB-lite"/>
    </source>
</evidence>
<sequence>MSRYQCLSTTSACPPLPSSLPRVKSTTDLTRLCHSSRYSISDAATRKLGENVSENSQVLYMESGKQNKRTRRSLGSTDNSCLEIINLLGAEFENSDAKEDISWNIIDQEIWEWQYTCETGQPYWYSEESRYHRSRNMVPIRDREKHSMWSHEPDLFQQAERFDRRGTVSESSLSRGIDSHELAHKIAIQLLGSCFTLAPDDSVAMSSPDYTSLDHSGRIILPESGMISSLRLHGHFRYSPCFGHEPRSSSPVHMWPGVRDRSCSLAGMQGKLDSTTKSRRRKARRNSKHPQSAKTEMAFESANRHGLYKDSHEQDPESCINEARQRESHLQGHIRDYKCPRLVGHFIVEDTPGNSLESTIRPNAADVDALKRNIHENRSAKVLHPESSNHHLQPVLRSEPHQVFVHPVKELAVKRWRSIRRFSGSLQSALWSGSEDNVSDASSYASGSILSSSAVARRRRARERGEIHSSADSIQHNNSFASESNAKEVVETLIATDKAGSPTKSLDKVTNTSLLLARPLVVLRRSLSLNSWALTRPVFLSSSINTGNNSSTLDGHSKTLQAHPGFSHYPTRISRSRGRRSLLSEVCTPEDLSMGANTVMRRELDIRTMASVDRKKRATTEQPCSNSDFSSNHTGLPVSSLDTTEMERETAVVALKHPLRRMSTSGTQIFIPDLEGIEVDGLPVGPSKEMWISGGESKQATYL</sequence>
<dbReference type="OrthoDB" id="3946545at2759"/>
<dbReference type="AlphaFoldDB" id="A0A9P8C630"/>
<gene>
    <name evidence="2" type="ORF">BJ875DRAFT_529446</name>
</gene>
<comment type="caution">
    <text evidence="2">The sequence shown here is derived from an EMBL/GenBank/DDBJ whole genome shotgun (WGS) entry which is preliminary data.</text>
</comment>
<dbReference type="EMBL" id="MU251435">
    <property type="protein sequence ID" value="KAG9235318.1"/>
    <property type="molecule type" value="Genomic_DNA"/>
</dbReference>
<organism evidence="2 3">
    <name type="scientific">Amylocarpus encephaloides</name>
    <dbReference type="NCBI Taxonomy" id="45428"/>
    <lineage>
        <taxon>Eukaryota</taxon>
        <taxon>Fungi</taxon>
        <taxon>Dikarya</taxon>
        <taxon>Ascomycota</taxon>
        <taxon>Pezizomycotina</taxon>
        <taxon>Leotiomycetes</taxon>
        <taxon>Helotiales</taxon>
        <taxon>Helotiales incertae sedis</taxon>
        <taxon>Amylocarpus</taxon>
    </lineage>
</organism>
<evidence type="ECO:0000313" key="2">
    <source>
        <dbReference type="EMBL" id="KAG9235318.1"/>
    </source>
</evidence>
<dbReference type="Proteomes" id="UP000824998">
    <property type="component" value="Unassembled WGS sequence"/>
</dbReference>